<dbReference type="Pfam" id="PF10609">
    <property type="entry name" value="ParA"/>
    <property type="match status" value="1"/>
</dbReference>
<keyword evidence="2 6" id="KW-0547">Nucleotide-binding</keyword>
<gene>
    <name evidence="7" type="ORF">NSPWAT_2046</name>
</gene>
<evidence type="ECO:0000313" key="8">
    <source>
        <dbReference type="Proteomes" id="UP001157733"/>
    </source>
</evidence>
<comment type="subunit">
    <text evidence="6">Homodimer.</text>
</comment>
<dbReference type="InterPro" id="IPR033756">
    <property type="entry name" value="YlxH/NBP35"/>
</dbReference>
<reference evidence="7 8" key="1">
    <citation type="submission" date="2022-09" db="EMBL/GenBank/DDBJ databases">
        <authorList>
            <person name="Kop L."/>
        </authorList>
    </citation>
    <scope>NUCLEOTIDE SEQUENCE [LARGE SCALE GENOMIC DNA]</scope>
    <source>
        <strain evidence="7 8">347</strain>
    </source>
</reference>
<comment type="function">
    <text evidence="6">Binds and transfers iron-sulfur (Fe-S) clusters to target apoproteins. Can hydrolyze ATP.</text>
</comment>
<dbReference type="RefSeq" id="WP_282011769.1">
    <property type="nucleotide sequence ID" value="NZ_OX336137.1"/>
</dbReference>
<evidence type="ECO:0000256" key="2">
    <source>
        <dbReference type="ARBA" id="ARBA00022741"/>
    </source>
</evidence>
<organism evidence="7 8">
    <name type="scientific">Nitrospina watsonii</name>
    <dbReference type="NCBI Taxonomy" id="1323948"/>
    <lineage>
        <taxon>Bacteria</taxon>
        <taxon>Pseudomonadati</taxon>
        <taxon>Nitrospinota/Tectimicrobiota group</taxon>
        <taxon>Nitrospinota</taxon>
        <taxon>Nitrospinia</taxon>
        <taxon>Nitrospinales</taxon>
        <taxon>Nitrospinaceae</taxon>
        <taxon>Nitrospina</taxon>
    </lineage>
</organism>
<proteinExistence type="inferred from homology"/>
<dbReference type="EMBL" id="OX336137">
    <property type="protein sequence ID" value="CAI2718902.1"/>
    <property type="molecule type" value="Genomic_DNA"/>
</dbReference>
<evidence type="ECO:0000256" key="1">
    <source>
        <dbReference type="ARBA" id="ARBA00022723"/>
    </source>
</evidence>
<accession>A0ABM9HFH1</accession>
<dbReference type="InterPro" id="IPR019591">
    <property type="entry name" value="Mrp/NBP35_ATP-bd"/>
</dbReference>
<evidence type="ECO:0000256" key="6">
    <source>
        <dbReference type="HAMAP-Rule" id="MF_02040"/>
    </source>
</evidence>
<dbReference type="SUPFAM" id="SSF52540">
    <property type="entry name" value="P-loop containing nucleoside triphosphate hydrolases"/>
    <property type="match status" value="1"/>
</dbReference>
<keyword evidence="6" id="KW-0378">Hydrolase</keyword>
<sequence>MELPVTGECRLLHTCEMCEYNNDNDCKADHNEHNRWLVNDRMNAIKHKVIVGSNKGGVGKSTVTTNLAIALAEKGFKVGLADADLHGPNIPKLINAESVRLRAQDDGISPYETKNGLKVASLGFLIEDPNMHIAWRDAVKYDFIIELLGNINWGELDYLLIDLPPGTGNEQITIIDFIGQVDGCVVVTTPQDLALLDARKMISFARDSNVPIVGIIENMSTLVCPHCEGEVDVFRRGGGQKLAEELVLPYLGSIPLDAEVAERSDNGDPIVLAKPDSKVTKAFLSLAENCHKFMNPEESLKAS</sequence>
<dbReference type="Proteomes" id="UP001157733">
    <property type="component" value="Chromosome"/>
</dbReference>
<dbReference type="CDD" id="cd02037">
    <property type="entry name" value="Mrp_NBP35"/>
    <property type="match status" value="1"/>
</dbReference>
<evidence type="ECO:0000256" key="3">
    <source>
        <dbReference type="ARBA" id="ARBA00022840"/>
    </source>
</evidence>
<dbReference type="InterPro" id="IPR027417">
    <property type="entry name" value="P-loop_NTPase"/>
</dbReference>
<dbReference type="PANTHER" id="PTHR23264:SF19">
    <property type="entry name" value="CYTOSOLIC FE-S CLUSTER ASSEMBLY FACTOR NUBP2"/>
    <property type="match status" value="1"/>
</dbReference>
<comment type="similarity">
    <text evidence="6">Belongs to the Mrp/NBP35 ATP-binding proteins family.</text>
</comment>
<dbReference type="HAMAP" id="MF_02040">
    <property type="entry name" value="Mrp_NBP35"/>
    <property type="match status" value="1"/>
</dbReference>
<evidence type="ECO:0000256" key="4">
    <source>
        <dbReference type="ARBA" id="ARBA00023004"/>
    </source>
</evidence>
<keyword evidence="4 6" id="KW-0408">Iron</keyword>
<dbReference type="PANTHER" id="PTHR23264">
    <property type="entry name" value="NUCLEOTIDE-BINDING PROTEIN NBP35 YEAST -RELATED"/>
    <property type="match status" value="1"/>
</dbReference>
<keyword evidence="5 6" id="KW-0411">Iron-sulfur</keyword>
<keyword evidence="8" id="KW-1185">Reference proteome</keyword>
<keyword evidence="1 6" id="KW-0479">Metal-binding</keyword>
<protein>
    <recommendedName>
        <fullName evidence="6">Iron-sulfur cluster carrier protein</fullName>
    </recommendedName>
</protein>
<comment type="caution">
    <text evidence="6">Lacks conserved residue(s) required for the propagation of feature annotation.</text>
</comment>
<evidence type="ECO:0000313" key="7">
    <source>
        <dbReference type="EMBL" id="CAI2718902.1"/>
    </source>
</evidence>
<evidence type="ECO:0000256" key="5">
    <source>
        <dbReference type="ARBA" id="ARBA00023014"/>
    </source>
</evidence>
<name>A0ABM9HFH1_9BACT</name>
<keyword evidence="3 6" id="KW-0067">ATP-binding</keyword>
<dbReference type="Gene3D" id="3.40.50.300">
    <property type="entry name" value="P-loop containing nucleotide triphosphate hydrolases"/>
    <property type="match status" value="1"/>
</dbReference>